<dbReference type="SMART" id="SM00448">
    <property type="entry name" value="REC"/>
    <property type="match status" value="1"/>
</dbReference>
<feature type="domain" description="HTH luxR-type" evidence="4">
    <location>
        <begin position="140"/>
        <end position="205"/>
    </location>
</feature>
<gene>
    <name evidence="6" type="ORF">MOP44_04360</name>
</gene>
<dbReference type="Proteomes" id="UP001059380">
    <property type="component" value="Chromosome"/>
</dbReference>
<reference evidence="6" key="1">
    <citation type="submission" date="2021-04" db="EMBL/GenBank/DDBJ databases">
        <title>Phylogenetic analysis of Acidobacteriaceae.</title>
        <authorList>
            <person name="Qiu L."/>
            <person name="Zhang Q."/>
        </authorList>
    </citation>
    <scope>NUCLEOTIDE SEQUENCE</scope>
    <source>
        <strain evidence="6">DSM 25168</strain>
    </source>
</reference>
<dbReference type="RefSeq" id="WP_260796609.1">
    <property type="nucleotide sequence ID" value="NZ_CP093313.1"/>
</dbReference>
<dbReference type="GO" id="GO:0006355">
    <property type="term" value="P:regulation of DNA-templated transcription"/>
    <property type="evidence" value="ECO:0007669"/>
    <property type="project" value="InterPro"/>
</dbReference>
<dbReference type="InterPro" id="IPR011006">
    <property type="entry name" value="CheY-like_superfamily"/>
</dbReference>
<dbReference type="CDD" id="cd17535">
    <property type="entry name" value="REC_NarL-like"/>
    <property type="match status" value="1"/>
</dbReference>
<dbReference type="Pfam" id="PF00072">
    <property type="entry name" value="Response_reg"/>
    <property type="match status" value="1"/>
</dbReference>
<dbReference type="KEGG" id="orp:MOP44_04360"/>
<dbReference type="InterPro" id="IPR058245">
    <property type="entry name" value="NreC/VraR/RcsB-like_REC"/>
</dbReference>
<evidence type="ECO:0000313" key="6">
    <source>
        <dbReference type="EMBL" id="UWZ86971.1"/>
    </source>
</evidence>
<dbReference type="InterPro" id="IPR001789">
    <property type="entry name" value="Sig_transdc_resp-reg_receiver"/>
</dbReference>
<evidence type="ECO:0000313" key="7">
    <source>
        <dbReference type="Proteomes" id="UP001059380"/>
    </source>
</evidence>
<name>A0A9J7BVS3_9BACT</name>
<dbReference type="PANTHER" id="PTHR43214:SF43">
    <property type="entry name" value="TWO-COMPONENT RESPONSE REGULATOR"/>
    <property type="match status" value="1"/>
</dbReference>
<dbReference type="PANTHER" id="PTHR43214">
    <property type="entry name" value="TWO-COMPONENT RESPONSE REGULATOR"/>
    <property type="match status" value="1"/>
</dbReference>
<dbReference type="Gene3D" id="3.40.50.2300">
    <property type="match status" value="1"/>
</dbReference>
<feature type="domain" description="Response regulatory" evidence="5">
    <location>
        <begin position="8"/>
        <end position="124"/>
    </location>
</feature>
<accession>A0A9J7BVS3</accession>
<dbReference type="InterPro" id="IPR000792">
    <property type="entry name" value="Tscrpt_reg_LuxR_C"/>
</dbReference>
<dbReference type="InterPro" id="IPR016032">
    <property type="entry name" value="Sig_transdc_resp-reg_C-effctor"/>
</dbReference>
<dbReference type="AlphaFoldDB" id="A0A9J7BVS3"/>
<evidence type="ECO:0000259" key="4">
    <source>
        <dbReference type="PROSITE" id="PS50043"/>
    </source>
</evidence>
<dbReference type="InterPro" id="IPR039420">
    <property type="entry name" value="WalR-like"/>
</dbReference>
<evidence type="ECO:0000256" key="1">
    <source>
        <dbReference type="ARBA" id="ARBA00022553"/>
    </source>
</evidence>
<dbReference type="SUPFAM" id="SSF52172">
    <property type="entry name" value="CheY-like"/>
    <property type="match status" value="1"/>
</dbReference>
<protein>
    <submittedName>
        <fullName evidence="6">Response regulator transcription factor</fullName>
    </submittedName>
</protein>
<dbReference type="SMART" id="SM00421">
    <property type="entry name" value="HTH_LUXR"/>
    <property type="match status" value="1"/>
</dbReference>
<dbReference type="GO" id="GO:0000160">
    <property type="term" value="P:phosphorelay signal transduction system"/>
    <property type="evidence" value="ECO:0007669"/>
    <property type="project" value="InterPro"/>
</dbReference>
<dbReference type="PROSITE" id="PS50043">
    <property type="entry name" value="HTH_LUXR_2"/>
    <property type="match status" value="1"/>
</dbReference>
<sequence length="211" mass="23111">MPEGRKTRVLIVDDHPVLRDGILASIRAQSDMEVVGEATCGQEAISLFSQKRPDITLMDLRLPDMSGNDAIVQIRSTFPNARIIVLTTYQGDVQAIKAFKAGAMAYLLKSSLRKDLLNTIRSVLEGRKVIPPEIAAAMASHVADDELSARELQILRHVADGLSNKLIADRLSLSPDTVKSHLANVMAKLNANDRTHAVTIAVKRGYFDLDD</sequence>
<dbReference type="GO" id="GO:0003677">
    <property type="term" value="F:DNA binding"/>
    <property type="evidence" value="ECO:0007669"/>
    <property type="project" value="UniProtKB-KW"/>
</dbReference>
<evidence type="ECO:0000256" key="2">
    <source>
        <dbReference type="ARBA" id="ARBA00023125"/>
    </source>
</evidence>
<feature type="modified residue" description="4-aspartylphosphate" evidence="3">
    <location>
        <position position="59"/>
    </location>
</feature>
<evidence type="ECO:0000259" key="5">
    <source>
        <dbReference type="PROSITE" id="PS50110"/>
    </source>
</evidence>
<dbReference type="CDD" id="cd06170">
    <property type="entry name" value="LuxR_C_like"/>
    <property type="match status" value="1"/>
</dbReference>
<evidence type="ECO:0000256" key="3">
    <source>
        <dbReference type="PROSITE-ProRule" id="PRU00169"/>
    </source>
</evidence>
<dbReference type="EMBL" id="CP093313">
    <property type="protein sequence ID" value="UWZ86971.1"/>
    <property type="molecule type" value="Genomic_DNA"/>
</dbReference>
<keyword evidence="7" id="KW-1185">Reference proteome</keyword>
<dbReference type="SUPFAM" id="SSF46894">
    <property type="entry name" value="C-terminal effector domain of the bipartite response regulators"/>
    <property type="match status" value="1"/>
</dbReference>
<proteinExistence type="predicted"/>
<organism evidence="6 7">
    <name type="scientific">Occallatibacter riparius</name>
    <dbReference type="NCBI Taxonomy" id="1002689"/>
    <lineage>
        <taxon>Bacteria</taxon>
        <taxon>Pseudomonadati</taxon>
        <taxon>Acidobacteriota</taxon>
        <taxon>Terriglobia</taxon>
        <taxon>Terriglobales</taxon>
        <taxon>Acidobacteriaceae</taxon>
        <taxon>Occallatibacter</taxon>
    </lineage>
</organism>
<keyword evidence="1 3" id="KW-0597">Phosphoprotein</keyword>
<dbReference type="PROSITE" id="PS50110">
    <property type="entry name" value="RESPONSE_REGULATORY"/>
    <property type="match status" value="1"/>
</dbReference>
<dbReference type="Pfam" id="PF00196">
    <property type="entry name" value="GerE"/>
    <property type="match status" value="1"/>
</dbReference>
<keyword evidence="2" id="KW-0238">DNA-binding</keyword>
<dbReference type="PROSITE" id="PS00622">
    <property type="entry name" value="HTH_LUXR_1"/>
    <property type="match status" value="1"/>
</dbReference>
<dbReference type="PRINTS" id="PR00038">
    <property type="entry name" value="HTHLUXR"/>
</dbReference>